<name>A0A7W3J7C9_9MICO</name>
<dbReference type="InterPro" id="IPR023214">
    <property type="entry name" value="HAD_sf"/>
</dbReference>
<dbReference type="InterPro" id="IPR036412">
    <property type="entry name" value="HAD-like_sf"/>
</dbReference>
<dbReference type="EMBL" id="JACGWV010000001">
    <property type="protein sequence ID" value="MBA8807652.1"/>
    <property type="molecule type" value="Genomic_DNA"/>
</dbReference>
<dbReference type="Proteomes" id="UP000540568">
    <property type="component" value="Unassembled WGS sequence"/>
</dbReference>
<dbReference type="PANTHER" id="PTHR10000:SF8">
    <property type="entry name" value="HAD SUPERFAMILY HYDROLASE-LIKE, TYPE 3"/>
    <property type="match status" value="1"/>
</dbReference>
<dbReference type="GO" id="GO:0000287">
    <property type="term" value="F:magnesium ion binding"/>
    <property type="evidence" value="ECO:0007669"/>
    <property type="project" value="TreeGrafter"/>
</dbReference>
<organism evidence="1 2">
    <name type="scientific">Promicromonospora sukumoe</name>
    <dbReference type="NCBI Taxonomy" id="88382"/>
    <lineage>
        <taxon>Bacteria</taxon>
        <taxon>Bacillati</taxon>
        <taxon>Actinomycetota</taxon>
        <taxon>Actinomycetes</taxon>
        <taxon>Micrococcales</taxon>
        <taxon>Promicromonosporaceae</taxon>
        <taxon>Promicromonospora</taxon>
    </lineage>
</organism>
<reference evidence="1 2" key="1">
    <citation type="submission" date="2020-07" db="EMBL/GenBank/DDBJ databases">
        <title>Sequencing the genomes of 1000 actinobacteria strains.</title>
        <authorList>
            <person name="Klenk H.-P."/>
        </authorList>
    </citation>
    <scope>NUCLEOTIDE SEQUENCE [LARGE SCALE GENOMIC DNA]</scope>
    <source>
        <strain evidence="1 2">DSM 44121</strain>
    </source>
</reference>
<evidence type="ECO:0000313" key="1">
    <source>
        <dbReference type="EMBL" id="MBA8807652.1"/>
    </source>
</evidence>
<gene>
    <name evidence="1" type="ORF">FHX71_001594</name>
</gene>
<accession>A0A7W3J7C9</accession>
<sequence length="278" mass="28975">MTVTDVRPIRRMVALDIDGTLVPDSGIDVPEPTRRAVADAVGAGIDVVLATGRSLKGALPVAIALGLDGTRVVASNGAVTARVDSTWPGGYELEDSHTLAGGSVLELARRVVPGIKTGAEDIGWGYHVSELFDPGQLNGRQYVVSQEVLERVQTPRLVLAGRDAVEYLHELVASLDVTVNINGPHWLDVTPPRVSKATALEAVRSALGVAPQETVFVGDGLNDLPALAWAGHAVAMGNAPAEVRRAADTVTGSLAQNGAAAVLRDLVAELAGSRVSRR</sequence>
<comment type="caution">
    <text evidence="1">The sequence shown here is derived from an EMBL/GenBank/DDBJ whole genome shotgun (WGS) entry which is preliminary data.</text>
</comment>
<dbReference type="NCBIfam" id="TIGR01484">
    <property type="entry name" value="HAD-SF-IIB"/>
    <property type="match status" value="1"/>
</dbReference>
<dbReference type="GO" id="GO:0016791">
    <property type="term" value="F:phosphatase activity"/>
    <property type="evidence" value="ECO:0007669"/>
    <property type="project" value="TreeGrafter"/>
</dbReference>
<dbReference type="PANTHER" id="PTHR10000">
    <property type="entry name" value="PHOSPHOSERINE PHOSPHATASE"/>
    <property type="match status" value="1"/>
</dbReference>
<dbReference type="Gene3D" id="3.40.50.1000">
    <property type="entry name" value="HAD superfamily/HAD-like"/>
    <property type="match status" value="1"/>
</dbReference>
<dbReference type="Pfam" id="PF08282">
    <property type="entry name" value="Hydrolase_3"/>
    <property type="match status" value="2"/>
</dbReference>
<keyword evidence="2" id="KW-1185">Reference proteome</keyword>
<dbReference type="Gene3D" id="3.30.1240.10">
    <property type="match status" value="1"/>
</dbReference>
<dbReference type="RefSeq" id="WP_182615191.1">
    <property type="nucleotide sequence ID" value="NZ_BAAATF010000007.1"/>
</dbReference>
<dbReference type="GO" id="GO:0005829">
    <property type="term" value="C:cytosol"/>
    <property type="evidence" value="ECO:0007669"/>
    <property type="project" value="TreeGrafter"/>
</dbReference>
<proteinExistence type="predicted"/>
<dbReference type="SUPFAM" id="SSF56784">
    <property type="entry name" value="HAD-like"/>
    <property type="match status" value="1"/>
</dbReference>
<evidence type="ECO:0000313" key="2">
    <source>
        <dbReference type="Proteomes" id="UP000540568"/>
    </source>
</evidence>
<protein>
    <submittedName>
        <fullName evidence="1">HAD superfamily hydrolase (TIGR01484 family)</fullName>
    </submittedName>
</protein>
<keyword evidence="1" id="KW-0378">Hydrolase</keyword>
<dbReference type="InterPro" id="IPR006379">
    <property type="entry name" value="HAD-SF_hydro_IIB"/>
</dbReference>
<dbReference type="AlphaFoldDB" id="A0A7W3J7C9"/>